<sequence length="130" mass="14570">MIDKVAWVRVEDGRILSTRSRGKDTYYLPGGKREAGESDLETLAREIREELAVEILLESAARLGVWEARAHGHADGVTVRMTCYTGDYRGTPEASAEIEEVAWLGYADRDRVSAVDQLIFDDLRESGLLR</sequence>
<evidence type="ECO:0000256" key="1">
    <source>
        <dbReference type="ARBA" id="ARBA00001946"/>
    </source>
</evidence>
<dbReference type="Proteomes" id="UP000614047">
    <property type="component" value="Unassembled WGS sequence"/>
</dbReference>
<dbReference type="Gene3D" id="3.90.79.10">
    <property type="entry name" value="Nucleoside Triphosphate Pyrophosphohydrolase"/>
    <property type="match status" value="1"/>
</dbReference>
<comment type="caution">
    <text evidence="4">The sequence shown here is derived from an EMBL/GenBank/DDBJ whole genome shotgun (WGS) entry which is preliminary data.</text>
</comment>
<comment type="cofactor">
    <cofactor evidence="1">
        <name>Mg(2+)</name>
        <dbReference type="ChEBI" id="CHEBI:18420"/>
    </cofactor>
</comment>
<evidence type="ECO:0000313" key="5">
    <source>
        <dbReference type="Proteomes" id="UP000614047"/>
    </source>
</evidence>
<protein>
    <submittedName>
        <fullName evidence="4">8-oxo-dGTP pyrophosphatase MutT (NUDIX family)</fullName>
    </submittedName>
</protein>
<evidence type="ECO:0000259" key="3">
    <source>
        <dbReference type="PROSITE" id="PS51462"/>
    </source>
</evidence>
<dbReference type="PANTHER" id="PTHR43046">
    <property type="entry name" value="GDP-MANNOSE MANNOSYL HYDROLASE"/>
    <property type="match status" value="1"/>
</dbReference>
<evidence type="ECO:0000313" key="4">
    <source>
        <dbReference type="EMBL" id="MBG6090207.1"/>
    </source>
</evidence>
<proteinExistence type="predicted"/>
<dbReference type="SUPFAM" id="SSF55811">
    <property type="entry name" value="Nudix"/>
    <property type="match status" value="1"/>
</dbReference>
<keyword evidence="5" id="KW-1185">Reference proteome</keyword>
<accession>A0A931DLF3</accession>
<dbReference type="EMBL" id="JADOUA010000001">
    <property type="protein sequence ID" value="MBG6090207.1"/>
    <property type="molecule type" value="Genomic_DNA"/>
</dbReference>
<dbReference type="AlphaFoldDB" id="A0A931DLF3"/>
<dbReference type="PROSITE" id="PS51462">
    <property type="entry name" value="NUDIX"/>
    <property type="match status" value="1"/>
</dbReference>
<dbReference type="CDD" id="cd04690">
    <property type="entry name" value="NUDIX_Hydrolase"/>
    <property type="match status" value="1"/>
</dbReference>
<dbReference type="Pfam" id="PF00293">
    <property type="entry name" value="NUDIX"/>
    <property type="match status" value="1"/>
</dbReference>
<dbReference type="InterPro" id="IPR000086">
    <property type="entry name" value="NUDIX_hydrolase_dom"/>
</dbReference>
<evidence type="ECO:0000256" key="2">
    <source>
        <dbReference type="ARBA" id="ARBA00022801"/>
    </source>
</evidence>
<dbReference type="InterPro" id="IPR015797">
    <property type="entry name" value="NUDIX_hydrolase-like_dom_sf"/>
</dbReference>
<name>A0A931DLF3_9ACTN</name>
<keyword evidence="2" id="KW-0378">Hydrolase</keyword>
<reference evidence="4" key="1">
    <citation type="submission" date="2020-11" db="EMBL/GenBank/DDBJ databases">
        <title>Sequencing the genomes of 1000 actinobacteria strains.</title>
        <authorList>
            <person name="Klenk H.-P."/>
        </authorList>
    </citation>
    <scope>NUCLEOTIDE SEQUENCE</scope>
    <source>
        <strain evidence="4">DSM 43175</strain>
    </source>
</reference>
<dbReference type="PANTHER" id="PTHR43046:SF2">
    <property type="entry name" value="8-OXO-DGTP DIPHOSPHATASE-RELATED"/>
    <property type="match status" value="1"/>
</dbReference>
<gene>
    <name evidence="4" type="ORF">IW256_004320</name>
</gene>
<feature type="domain" description="Nudix hydrolase" evidence="3">
    <location>
        <begin position="1"/>
        <end position="125"/>
    </location>
</feature>
<dbReference type="GO" id="GO:0016787">
    <property type="term" value="F:hydrolase activity"/>
    <property type="evidence" value="ECO:0007669"/>
    <property type="project" value="UniProtKB-KW"/>
</dbReference>
<organism evidence="4 5">
    <name type="scientific">Actinomadura viridis</name>
    <dbReference type="NCBI Taxonomy" id="58110"/>
    <lineage>
        <taxon>Bacteria</taxon>
        <taxon>Bacillati</taxon>
        <taxon>Actinomycetota</taxon>
        <taxon>Actinomycetes</taxon>
        <taxon>Streptosporangiales</taxon>
        <taxon>Thermomonosporaceae</taxon>
        <taxon>Actinomadura</taxon>
    </lineage>
</organism>